<feature type="transmembrane region" description="Helical" evidence="1">
    <location>
        <begin position="12"/>
        <end position="33"/>
    </location>
</feature>
<dbReference type="InterPro" id="IPR011701">
    <property type="entry name" value="MFS"/>
</dbReference>
<evidence type="ECO:0000256" key="1">
    <source>
        <dbReference type="SAM" id="Phobius"/>
    </source>
</evidence>
<organism evidence="2 3">
    <name type="scientific">Mycetomoellerius zeteki</name>
    <dbReference type="NCBI Taxonomy" id="64791"/>
    <lineage>
        <taxon>Eukaryota</taxon>
        <taxon>Metazoa</taxon>
        <taxon>Ecdysozoa</taxon>
        <taxon>Arthropoda</taxon>
        <taxon>Hexapoda</taxon>
        <taxon>Insecta</taxon>
        <taxon>Pterygota</taxon>
        <taxon>Neoptera</taxon>
        <taxon>Endopterygota</taxon>
        <taxon>Hymenoptera</taxon>
        <taxon>Apocrita</taxon>
        <taxon>Aculeata</taxon>
        <taxon>Formicoidea</taxon>
        <taxon>Formicidae</taxon>
        <taxon>Myrmicinae</taxon>
        <taxon>Mycetomoellerius</taxon>
    </lineage>
</organism>
<dbReference type="PANTHER" id="PTHR11360:SF237">
    <property type="entry name" value="MONOCARBOXYLATE TRANSPORTER 12-B-LIKE PROTEIN"/>
    <property type="match status" value="1"/>
</dbReference>
<feature type="transmembrane region" description="Helical" evidence="1">
    <location>
        <begin position="104"/>
        <end position="127"/>
    </location>
</feature>
<gene>
    <name evidence="2" type="ORF">ALC60_04769</name>
</gene>
<feature type="transmembrane region" description="Helical" evidence="1">
    <location>
        <begin position="465"/>
        <end position="484"/>
    </location>
</feature>
<dbReference type="AlphaFoldDB" id="A0A151X7K9"/>
<keyword evidence="3" id="KW-1185">Reference proteome</keyword>
<sequence length="591" mass="65027">MFTKVPPNGGYGWIIVIAGALNALSTIPIVQGFGLIFKESFAALNLTATDTSIIINVNLAFGMVLGLINGPLLKIYGYRKVAMVGSIIYAVGVTLTAFANTFTLIMICYGILASIGMGMSLSGFSLATNTYFTTKRGRAIGMGMTIMGVGPIIMPQISSFLLSFYGVQGTVLILGAYSFHAMIGAMLLQPVKWHMIKVPICLETVIENPTILTDNDDKKILTDNNDKKDITPNHYEEDETNIYSPILNNYERKRKTTISSINHDLEVGTSYGSNYDIEISVNRTSRTSIHDNCRDSKYLWNSSKSIDSIHLGSSMKIFDEPILLTKKLTFVDNNVDNNVSKNNNISQNVLEKDSLLEKQTNEYSNKENNDDSKSSSSVHRILRRIADLYDFDLLRDPIYVNIMLGMSIAIFAEINFSMLTPFILADMGLTTAKIADIMSIIAIADLISRGAAPYLGEWWRLSARMMYMLSLLLLIIGRCSLLFANDSASMMAVAIGLGAAKGIRSVYMALVVPSYVPIQKLPNASGIQMLTNGMILMSAGPILGVIRDNTGNYTICIILLNCVTAITLLIWTVEILIRRKCDRKKLQSGTS</sequence>
<feature type="transmembrane region" description="Helical" evidence="1">
    <location>
        <begin position="398"/>
        <end position="416"/>
    </location>
</feature>
<name>A0A151X7K9_9HYME</name>
<dbReference type="Proteomes" id="UP000075809">
    <property type="component" value="Unassembled WGS sequence"/>
</dbReference>
<protein>
    <submittedName>
        <fullName evidence="2">Monocarboxylate transporter 9</fullName>
    </submittedName>
</protein>
<feature type="transmembrane region" description="Helical" evidence="1">
    <location>
        <begin position="53"/>
        <end position="73"/>
    </location>
</feature>
<dbReference type="InterPro" id="IPR036259">
    <property type="entry name" value="MFS_trans_sf"/>
</dbReference>
<keyword evidence="1" id="KW-0812">Transmembrane</keyword>
<proteinExistence type="predicted"/>
<feature type="transmembrane region" description="Helical" evidence="1">
    <location>
        <begin position="139"/>
        <end position="158"/>
    </location>
</feature>
<dbReference type="GO" id="GO:0008028">
    <property type="term" value="F:monocarboxylic acid transmembrane transporter activity"/>
    <property type="evidence" value="ECO:0007669"/>
    <property type="project" value="TreeGrafter"/>
</dbReference>
<dbReference type="Gene3D" id="1.20.1250.20">
    <property type="entry name" value="MFS general substrate transporter like domains"/>
    <property type="match status" value="2"/>
</dbReference>
<feature type="transmembrane region" description="Helical" evidence="1">
    <location>
        <begin position="80"/>
        <end position="98"/>
    </location>
</feature>
<evidence type="ECO:0000313" key="3">
    <source>
        <dbReference type="Proteomes" id="UP000075809"/>
    </source>
</evidence>
<dbReference type="Pfam" id="PF07690">
    <property type="entry name" value="MFS_1"/>
    <property type="match status" value="2"/>
</dbReference>
<dbReference type="EMBL" id="KQ982446">
    <property type="protein sequence ID" value="KYQ56362.1"/>
    <property type="molecule type" value="Genomic_DNA"/>
</dbReference>
<evidence type="ECO:0000313" key="2">
    <source>
        <dbReference type="EMBL" id="KYQ56362.1"/>
    </source>
</evidence>
<keyword evidence="1" id="KW-1133">Transmembrane helix</keyword>
<accession>A0A151X7K9</accession>
<dbReference type="PANTHER" id="PTHR11360">
    <property type="entry name" value="MONOCARBOXYLATE TRANSPORTER"/>
    <property type="match status" value="1"/>
</dbReference>
<reference evidence="2 3" key="1">
    <citation type="submission" date="2015-09" db="EMBL/GenBank/DDBJ databases">
        <title>Trachymyrmex zeteki WGS genome.</title>
        <authorList>
            <person name="Nygaard S."/>
            <person name="Hu H."/>
            <person name="Boomsma J."/>
            <person name="Zhang G."/>
        </authorList>
    </citation>
    <scope>NUCLEOTIDE SEQUENCE [LARGE SCALE GENOMIC DNA]</scope>
    <source>
        <strain evidence="2">Tzet28-1</strain>
        <tissue evidence="2">Whole body</tissue>
    </source>
</reference>
<feature type="transmembrane region" description="Helical" evidence="1">
    <location>
        <begin position="524"/>
        <end position="546"/>
    </location>
</feature>
<feature type="transmembrane region" description="Helical" evidence="1">
    <location>
        <begin position="490"/>
        <end position="512"/>
    </location>
</feature>
<feature type="transmembrane region" description="Helical" evidence="1">
    <location>
        <begin position="164"/>
        <end position="188"/>
    </location>
</feature>
<dbReference type="InterPro" id="IPR050327">
    <property type="entry name" value="Proton-linked_MCT"/>
</dbReference>
<dbReference type="STRING" id="64791.A0A151X7K9"/>
<feature type="transmembrane region" description="Helical" evidence="1">
    <location>
        <begin position="552"/>
        <end position="577"/>
    </location>
</feature>
<dbReference type="SUPFAM" id="SSF103473">
    <property type="entry name" value="MFS general substrate transporter"/>
    <property type="match status" value="1"/>
</dbReference>
<keyword evidence="1" id="KW-0472">Membrane</keyword>